<dbReference type="SMART" id="SM01040">
    <property type="entry name" value="Bro-N"/>
    <property type="match status" value="1"/>
</dbReference>
<feature type="domain" description="Bro-N" evidence="1">
    <location>
        <begin position="1"/>
        <end position="113"/>
    </location>
</feature>
<dbReference type="EMBL" id="LWRY01000060">
    <property type="protein sequence ID" value="OCX73916.1"/>
    <property type="molecule type" value="Genomic_DNA"/>
</dbReference>
<keyword evidence="5" id="KW-1185">Reference proteome</keyword>
<protein>
    <recommendedName>
        <fullName evidence="1">Bro-N domain-containing protein</fullName>
    </recommendedName>
</protein>
<dbReference type="STRING" id="930.GCA_002079865_02146"/>
<dbReference type="PROSITE" id="PS51750">
    <property type="entry name" value="BRO_N"/>
    <property type="match status" value="1"/>
</dbReference>
<comment type="caution">
    <text evidence="3">The sequence shown here is derived from an EMBL/GenBank/DDBJ whole genome shotgun (WGS) entry which is preliminary data.</text>
</comment>
<dbReference type="Proteomes" id="UP000095008">
    <property type="component" value="Unassembled WGS sequence"/>
</dbReference>
<gene>
    <name evidence="3" type="ORF">A6M23_07410</name>
    <name evidence="2" type="ORF">A6P07_08190</name>
</gene>
<dbReference type="RefSeq" id="WP_024893688.1">
    <property type="nucleotide sequence ID" value="NZ_JAAOMO010000052.1"/>
</dbReference>
<dbReference type="Proteomes" id="UP000094893">
    <property type="component" value="Unassembled WGS sequence"/>
</dbReference>
<organism evidence="3 5">
    <name type="scientific">Acidithiobacillus thiooxidans</name>
    <name type="common">Thiobacillus thiooxidans</name>
    <dbReference type="NCBI Taxonomy" id="930"/>
    <lineage>
        <taxon>Bacteria</taxon>
        <taxon>Pseudomonadati</taxon>
        <taxon>Pseudomonadota</taxon>
        <taxon>Acidithiobacillia</taxon>
        <taxon>Acidithiobacillales</taxon>
        <taxon>Acidithiobacillaceae</taxon>
        <taxon>Acidithiobacillus</taxon>
    </lineage>
</organism>
<sequence>MQNLMPFAYRNHAIRVIRNNENGEPWFVAVDVCKVLEIANARDALTKLDDDEKTQVIDPATVGKTDSTGINNLLNVVNEPGLYRLIFTSRKSEANAFKRWIVHDVLPSIRKTGSYALLGKRPDKVPLREVARKNREIADLAQSYSALYRVMGLRGAARQTAVETVLRARHGIELDRIAPMPCPVQHSVKNTTIEDRLVSPTEIGQMLGGKTGHQVNLILEAQGLQVRDGKSWKPTSKAQGLWEWVKVAMHRAPFLRWRENAILKQLESVSNLLTLEA</sequence>
<evidence type="ECO:0000313" key="5">
    <source>
        <dbReference type="Proteomes" id="UP000095008"/>
    </source>
</evidence>
<accession>A0A1C2ID63</accession>
<proteinExistence type="predicted"/>
<dbReference type="Pfam" id="PF02498">
    <property type="entry name" value="Bro-N"/>
    <property type="match status" value="1"/>
</dbReference>
<dbReference type="EMBL" id="LWSA01000102">
    <property type="protein sequence ID" value="OCX73514.1"/>
    <property type="molecule type" value="Genomic_DNA"/>
</dbReference>
<evidence type="ECO:0000259" key="1">
    <source>
        <dbReference type="PROSITE" id="PS51750"/>
    </source>
</evidence>
<reference evidence="3 4" key="1">
    <citation type="journal article" date="2016" name="Int. J. Mol. Sci.">
        <title>Comparative genomics of the extreme acidophile Acidithiobacillus thiooxidans reveals intraspecific divergence and niche adaptation.</title>
        <authorList>
            <person name="Zhang X."/>
            <person name="Feng X."/>
            <person name="Tao J."/>
            <person name="Ma L."/>
            <person name="Xiao Y."/>
            <person name="Liang Y."/>
            <person name="Liu X."/>
            <person name="Yin H."/>
        </authorList>
    </citation>
    <scope>NUCLEOTIDE SEQUENCE [LARGE SCALE GENOMIC DNA]</scope>
    <source>
        <strain evidence="2 4">A02</strain>
        <strain evidence="3">DXS-W</strain>
    </source>
</reference>
<evidence type="ECO:0000313" key="2">
    <source>
        <dbReference type="EMBL" id="OCX73514.1"/>
    </source>
</evidence>
<evidence type="ECO:0000313" key="4">
    <source>
        <dbReference type="Proteomes" id="UP000094893"/>
    </source>
</evidence>
<dbReference type="AlphaFoldDB" id="A0A1C2ID63"/>
<dbReference type="InterPro" id="IPR003497">
    <property type="entry name" value="BRO_N_domain"/>
</dbReference>
<name>A0A1C2ID63_ACITH</name>
<dbReference type="PANTHER" id="PTHR36180">
    <property type="entry name" value="DNA-BINDING PROTEIN-RELATED-RELATED"/>
    <property type="match status" value="1"/>
</dbReference>
<dbReference type="PANTHER" id="PTHR36180:SF2">
    <property type="entry name" value="BRO FAMILY PROTEIN"/>
    <property type="match status" value="1"/>
</dbReference>
<evidence type="ECO:0000313" key="3">
    <source>
        <dbReference type="EMBL" id="OCX73916.1"/>
    </source>
</evidence>